<sequence length="159" mass="17440">MYKQKGFTLIELMIVIAIIGILAAIALPLYQDHMAKAQINRVFYELGSTKTAVESILAHGGIPTVDPSQDGVVQNGRRLEFLGLNQNPNSNLIFTASVGLNSNQFERVNATFGRNALPQIQGAVISFVRDNQGQWTCEIDKSNAAYWPPKYTPATCVTI</sequence>
<dbReference type="PROSITE" id="PS00409">
    <property type="entry name" value="PROKAR_NTER_METHYL"/>
    <property type="match status" value="1"/>
</dbReference>
<evidence type="ECO:0000256" key="3">
    <source>
        <dbReference type="ARBA" id="ARBA00023157"/>
    </source>
</evidence>
<protein>
    <submittedName>
        <fullName evidence="6">I pilin</fullName>
    </submittedName>
</protein>
<dbReference type="GO" id="GO:0007155">
    <property type="term" value="P:cell adhesion"/>
    <property type="evidence" value="ECO:0007669"/>
    <property type="project" value="InterPro"/>
</dbReference>
<keyword evidence="5" id="KW-1133">Transmembrane helix</keyword>
<organism evidence="6 7">
    <name type="scientific">Eikenella corrodens</name>
    <dbReference type="NCBI Taxonomy" id="539"/>
    <lineage>
        <taxon>Bacteria</taxon>
        <taxon>Pseudomonadati</taxon>
        <taxon>Pseudomonadota</taxon>
        <taxon>Betaproteobacteria</taxon>
        <taxon>Neisseriales</taxon>
        <taxon>Neisseriaceae</taxon>
        <taxon>Eikenella</taxon>
    </lineage>
</organism>
<dbReference type="InterPro" id="IPR001082">
    <property type="entry name" value="Pilin"/>
</dbReference>
<dbReference type="NCBIfam" id="TIGR02532">
    <property type="entry name" value="IV_pilin_GFxxxE"/>
    <property type="match status" value="1"/>
</dbReference>
<dbReference type="AlphaFoldDB" id="A0A8B4GBZ8"/>
<evidence type="ECO:0000256" key="5">
    <source>
        <dbReference type="SAM" id="Phobius"/>
    </source>
</evidence>
<proteinExistence type="inferred from homology"/>
<evidence type="ECO:0000313" key="6">
    <source>
        <dbReference type="EMBL" id="SNW07986.1"/>
    </source>
</evidence>
<dbReference type="RefSeq" id="WP_003824763.1">
    <property type="nucleotide sequence ID" value="NZ_CP082861.1"/>
</dbReference>
<evidence type="ECO:0000256" key="1">
    <source>
        <dbReference type="ARBA" id="ARBA00005233"/>
    </source>
</evidence>
<keyword evidence="5" id="KW-0472">Membrane</keyword>
<dbReference type="GO" id="GO:0009289">
    <property type="term" value="C:pilus"/>
    <property type="evidence" value="ECO:0007669"/>
    <property type="project" value="InterPro"/>
</dbReference>
<reference evidence="6 7" key="1">
    <citation type="submission" date="2017-06" db="EMBL/GenBank/DDBJ databases">
        <authorList>
            <consortium name="Pathogen Informatics"/>
        </authorList>
    </citation>
    <scope>NUCLEOTIDE SEQUENCE [LARGE SCALE GENOMIC DNA]</scope>
    <source>
        <strain evidence="6 7">NCTC10596</strain>
    </source>
</reference>
<dbReference type="KEGG" id="ecor:SAMEA4412678_0843"/>
<evidence type="ECO:0000313" key="7">
    <source>
        <dbReference type="Proteomes" id="UP000215465"/>
    </source>
</evidence>
<comment type="similarity">
    <text evidence="1 4">Belongs to the N-Me-Phe pilin family.</text>
</comment>
<name>A0A8B4GBZ8_EIKCO</name>
<dbReference type="GeneID" id="60769738"/>
<dbReference type="Gene3D" id="3.30.700.10">
    <property type="entry name" value="Glycoprotein, Type 4 Pilin"/>
    <property type="match status" value="1"/>
</dbReference>
<dbReference type="InterPro" id="IPR045584">
    <property type="entry name" value="Pilin-like"/>
</dbReference>
<keyword evidence="5" id="KW-0812">Transmembrane</keyword>
<keyword evidence="4" id="KW-0281">Fimbrium</keyword>
<dbReference type="Pfam" id="PF07963">
    <property type="entry name" value="N_methyl"/>
    <property type="match status" value="1"/>
</dbReference>
<gene>
    <name evidence="6" type="ORF">SAMEA4412678_00843</name>
</gene>
<dbReference type="EMBL" id="LT906482">
    <property type="protein sequence ID" value="SNW07986.1"/>
    <property type="molecule type" value="Genomic_DNA"/>
</dbReference>
<accession>A0A8B4GBZ8</accession>
<dbReference type="InterPro" id="IPR012902">
    <property type="entry name" value="N_methyl_site"/>
</dbReference>
<dbReference type="Pfam" id="PF00114">
    <property type="entry name" value="Pilin"/>
    <property type="match status" value="1"/>
</dbReference>
<dbReference type="PANTHER" id="PTHR30093">
    <property type="entry name" value="GENERAL SECRETION PATHWAY PROTEIN G"/>
    <property type="match status" value="1"/>
</dbReference>
<evidence type="ECO:0000256" key="4">
    <source>
        <dbReference type="RuleBase" id="RU000389"/>
    </source>
</evidence>
<dbReference type="Proteomes" id="UP000215465">
    <property type="component" value="Chromosome 1"/>
</dbReference>
<dbReference type="SUPFAM" id="SSF54523">
    <property type="entry name" value="Pili subunits"/>
    <property type="match status" value="1"/>
</dbReference>
<evidence type="ECO:0000256" key="2">
    <source>
        <dbReference type="ARBA" id="ARBA00022481"/>
    </source>
</evidence>
<keyword evidence="3" id="KW-1015">Disulfide bond</keyword>
<feature type="transmembrane region" description="Helical" evidence="5">
    <location>
        <begin position="12"/>
        <end position="30"/>
    </location>
</feature>
<dbReference type="PANTHER" id="PTHR30093:SF34">
    <property type="entry name" value="PREPILIN PEPTIDASE-DEPENDENT PROTEIN D"/>
    <property type="match status" value="1"/>
</dbReference>
<keyword evidence="2" id="KW-0488">Methylation</keyword>